<dbReference type="SUPFAM" id="SSF56801">
    <property type="entry name" value="Acetyl-CoA synthetase-like"/>
    <property type="match status" value="2"/>
</dbReference>
<dbReference type="Pfam" id="PF00501">
    <property type="entry name" value="AMP-binding"/>
    <property type="match status" value="2"/>
</dbReference>
<dbReference type="PANTHER" id="PTHR22754">
    <property type="entry name" value="DISCO-INTERACTING PROTEIN 2 DIP2 -RELATED"/>
    <property type="match status" value="1"/>
</dbReference>
<dbReference type="InterPro" id="IPR045851">
    <property type="entry name" value="AMP-bd_C_sf"/>
</dbReference>
<dbReference type="Proteomes" id="UP000239757">
    <property type="component" value="Unassembled WGS sequence"/>
</dbReference>
<feature type="domain" description="AMP-dependent synthetase/ligase" evidence="1">
    <location>
        <begin position="522"/>
        <end position="766"/>
    </location>
</feature>
<protein>
    <recommendedName>
        <fullName evidence="1">AMP-dependent synthetase/ligase domain-containing protein</fullName>
    </recommendedName>
</protein>
<dbReference type="OrthoDB" id="69964at2759"/>
<dbReference type="InterPro" id="IPR000873">
    <property type="entry name" value="AMP-dep_synth/lig_dom"/>
</dbReference>
<dbReference type="InterPro" id="IPR042099">
    <property type="entry name" value="ANL_N_sf"/>
</dbReference>
<dbReference type="Gene3D" id="3.30.300.30">
    <property type="match status" value="1"/>
</dbReference>
<organism evidence="2 3">
    <name type="scientific">Gossypium barbadense</name>
    <name type="common">Sea Island cotton</name>
    <name type="synonym">Hibiscus barbadensis</name>
    <dbReference type="NCBI Taxonomy" id="3634"/>
    <lineage>
        <taxon>Eukaryota</taxon>
        <taxon>Viridiplantae</taxon>
        <taxon>Streptophyta</taxon>
        <taxon>Embryophyta</taxon>
        <taxon>Tracheophyta</taxon>
        <taxon>Spermatophyta</taxon>
        <taxon>Magnoliopsida</taxon>
        <taxon>eudicotyledons</taxon>
        <taxon>Gunneridae</taxon>
        <taxon>Pentapetalae</taxon>
        <taxon>rosids</taxon>
        <taxon>malvids</taxon>
        <taxon>Malvales</taxon>
        <taxon>Malvaceae</taxon>
        <taxon>Malvoideae</taxon>
        <taxon>Gossypium</taxon>
    </lineage>
</organism>
<dbReference type="AlphaFoldDB" id="A0A2P5YFL3"/>
<evidence type="ECO:0000259" key="1">
    <source>
        <dbReference type="Pfam" id="PF00501"/>
    </source>
</evidence>
<reference evidence="2 3" key="1">
    <citation type="submission" date="2015-01" db="EMBL/GenBank/DDBJ databases">
        <title>Genome of allotetraploid Gossypium barbadense reveals genomic plasticity and fiber elongation in cotton evolution.</title>
        <authorList>
            <person name="Chen X."/>
            <person name="Liu X."/>
            <person name="Zhao B."/>
            <person name="Zheng H."/>
            <person name="Hu Y."/>
            <person name="Lu G."/>
            <person name="Yang C."/>
            <person name="Chen J."/>
            <person name="Shan C."/>
            <person name="Zhang L."/>
            <person name="Zhou Y."/>
            <person name="Wang L."/>
            <person name="Guo W."/>
            <person name="Bai Y."/>
            <person name="Ruan J."/>
            <person name="Shangguan X."/>
            <person name="Mao Y."/>
            <person name="Jiang J."/>
            <person name="Zhu Y."/>
            <person name="Lei J."/>
            <person name="Kang H."/>
            <person name="Chen S."/>
            <person name="He X."/>
            <person name="Wang R."/>
            <person name="Wang Y."/>
            <person name="Chen J."/>
            <person name="Wang L."/>
            <person name="Yu S."/>
            <person name="Wang B."/>
            <person name="Wei J."/>
            <person name="Song S."/>
            <person name="Lu X."/>
            <person name="Gao Z."/>
            <person name="Gu W."/>
            <person name="Deng X."/>
            <person name="Ma D."/>
            <person name="Wang S."/>
            <person name="Liang W."/>
            <person name="Fang L."/>
            <person name="Cai C."/>
            <person name="Zhu X."/>
            <person name="Zhou B."/>
            <person name="Zhang Y."/>
            <person name="Chen Z."/>
            <person name="Xu S."/>
            <person name="Zhu R."/>
            <person name="Wang S."/>
            <person name="Zhang T."/>
            <person name="Zhao G."/>
        </authorList>
    </citation>
    <scope>NUCLEOTIDE SEQUENCE [LARGE SCALE GENOMIC DNA]</scope>
    <source>
        <strain evidence="3">cv. Xinhai21</strain>
        <tissue evidence="2">Leaf</tissue>
    </source>
</reference>
<dbReference type="PANTHER" id="PTHR22754:SF40">
    <property type="entry name" value="OS01G0636300 PROTEIN"/>
    <property type="match status" value="1"/>
</dbReference>
<dbReference type="Gene3D" id="3.40.50.12780">
    <property type="entry name" value="N-terminal domain of ligase-like"/>
    <property type="match status" value="2"/>
</dbReference>
<feature type="domain" description="AMP-dependent synthetase/ligase" evidence="1">
    <location>
        <begin position="28"/>
        <end position="430"/>
    </location>
</feature>
<gene>
    <name evidence="2" type="ORF">GOBAR_AA06224</name>
</gene>
<evidence type="ECO:0000313" key="3">
    <source>
        <dbReference type="Proteomes" id="UP000239757"/>
    </source>
</evidence>
<proteinExistence type="predicted"/>
<evidence type="ECO:0000313" key="2">
    <source>
        <dbReference type="EMBL" id="PPS14385.1"/>
    </source>
</evidence>
<accession>A0A2P5YFL3</accession>
<dbReference type="EMBL" id="KZ663262">
    <property type="protein sequence ID" value="PPS14385.1"/>
    <property type="molecule type" value="Genomic_DNA"/>
</dbReference>
<name>A0A2P5YFL3_GOSBA</name>
<sequence length="1028" mass="113765">MNYENYDPIFPDQPVVDQYLPLWASLSAFRSKPAFIWSEDGTTNVSNGSTLTYAQLNDSVQSISIQLLHSLQRGDTVIILCTPGLELVEIIFGCQRAGLLSVPIFPPDPSFSKQNHHHLLRALSQTKPKAAIAHHDYITKVQQYLSLPSKDKKLAQMLQNLKWVPTEDVKHKNADSRLDSMSYDGCKPDETYLIQYTSGATGIPKPVLVTAGSAAHNVRTARKAYDLHPNSVIVSWLPQYHDCGLMFLLLTIVSGATCVLTSPAAFVNRPSLWIELITQFKATCTPVPSFTLPLVVKRGGVETGSSPINLWSLRNLIIINEPIYKASVEEFLHVFKPFGLNPSSISPSYGLAENCTFVSTAWRNDDNSGNSCFPVFPSHNKLLPIARLASEEEEEDMDIIVVNEHTHEPVDDGIEGEIWVSSPSNASGYLGHPFLTQDIFKGRLSNKVSRCFVRTGDKGIVKGEERFLFVTGRCAEVIKLPNGQDIHPHYIETAAYNSCPQFIRGGCLAAFDVSRMIAYDGCKPDETYLIQYTSGATGIPKPVLVTAGSAAHNVRTARKAYDLHPNSVIVSWLPQYHDCGLMFLLLTIVSGATCVLTSPAAFVNRPSLWIELITQFKATCTPVPSFTLPLVVKRGGVETGSSPINLWSLRNLIIINEPIYKASVEEFLHVFKPFGLNPSSISPSYGLAENCTFVSTAWRNDDNSGNSCFPVFPSHNKLLPIARLASEEEEEDMDIIVVNEHTHEPVDDGIEGEIWVSSPSNASGYLGHPFLTQDIFKGRLSNKVSRCFVRTGDKGIVKGEERFLFVTGRCAEVIKLPNGQDIHPHYIETAAYNSCPQFIRGGCLAAFDVSRMIALVAEMQRSEKDNKILRNICERIRENVFENEKVDVGMVVLVKSRSVPKTTSGKIQRWAAKQYFLRGKMNALMELKFDNDGGFLRSGNGRGSYGEGEEGRAVIAEEKEEVAYSLSSAPCLARLVQITMDAFLTHLPSVCEMVKRDKKEKRKKALVGMKGKSRTLNKGKGGRLGYCN</sequence>